<feature type="transmembrane region" description="Helical" evidence="1">
    <location>
        <begin position="109"/>
        <end position="129"/>
    </location>
</feature>
<dbReference type="eggNOG" id="ENOG5032TH6">
    <property type="taxonomic scope" value="Bacteria"/>
</dbReference>
<dbReference type="EMBL" id="AVBC01000018">
    <property type="protein sequence ID" value="ERL52532.1"/>
    <property type="molecule type" value="Genomic_DNA"/>
</dbReference>
<keyword evidence="1" id="KW-1133">Transmembrane helix</keyword>
<dbReference type="Pfam" id="PF09851">
    <property type="entry name" value="SHOCT"/>
    <property type="match status" value="1"/>
</dbReference>
<accession>W1NAE5</accession>
<evidence type="ECO:0000313" key="3">
    <source>
        <dbReference type="EMBL" id="ERL52532.1"/>
    </source>
</evidence>
<organism evidence="3 4">
    <name type="scientific">Halomonas huangheensis</name>
    <dbReference type="NCBI Taxonomy" id="1178482"/>
    <lineage>
        <taxon>Bacteria</taxon>
        <taxon>Pseudomonadati</taxon>
        <taxon>Pseudomonadota</taxon>
        <taxon>Gammaproteobacteria</taxon>
        <taxon>Oceanospirillales</taxon>
        <taxon>Halomonadaceae</taxon>
        <taxon>Halomonas</taxon>
    </lineage>
</organism>
<dbReference type="InterPro" id="IPR018649">
    <property type="entry name" value="SHOCT"/>
</dbReference>
<keyword evidence="1" id="KW-0812">Transmembrane</keyword>
<evidence type="ECO:0000313" key="4">
    <source>
        <dbReference type="Proteomes" id="UP000019113"/>
    </source>
</evidence>
<dbReference type="KEGG" id="hhu:AR456_18710"/>
<reference evidence="3 4" key="1">
    <citation type="submission" date="2013-08" db="EMBL/GenBank/DDBJ databases">
        <title>draft genome of Halomonas huanghegensis, strain BJGMM-B45T.</title>
        <authorList>
            <person name="Miao C."/>
            <person name="Wan Y."/>
            <person name="Jin W."/>
        </authorList>
    </citation>
    <scope>NUCLEOTIDE SEQUENCE [LARGE SCALE GENOMIC DNA]</scope>
    <source>
        <strain evidence="3 4">BJGMM-B45</strain>
    </source>
</reference>
<keyword evidence="4" id="KW-1185">Reference proteome</keyword>
<keyword evidence="1" id="KW-0472">Membrane</keyword>
<dbReference type="OrthoDB" id="7596142at2"/>
<comment type="caution">
    <text evidence="3">The sequence shown here is derived from an EMBL/GenBank/DDBJ whole genome shotgun (WGS) entry which is preliminary data.</text>
</comment>
<name>W1NAE5_9GAMM</name>
<feature type="transmembrane region" description="Helical" evidence="1">
    <location>
        <begin position="6"/>
        <end position="27"/>
    </location>
</feature>
<sequence>MIMDFWGWVLLIVIAGVGIAIVQVVVVSNKKKAMEEKLRSLPEFSPTQKIIGNNGEAGLAIDEDRRKVVLINSGPSGVRLKPITYRDILSSEIFVDGETVTKTARGSQLGGALIGGLALGGVGAIIGGLSGKTKSSEKVKRVDLRITVNDTKSPLHDLNFMDVEGKKDGIVYKTAMDQARHWHGLAAVLIKIADNEDERQVNTEPSSSAESSNINSLADELSKLSDLRDKGVLSDEEFVTQKQKLLS</sequence>
<feature type="domain" description="SHOCT" evidence="2">
    <location>
        <begin position="219"/>
        <end position="246"/>
    </location>
</feature>
<dbReference type="RefSeq" id="WP_021817773.1">
    <property type="nucleotide sequence ID" value="NZ_AVBC01000018.1"/>
</dbReference>
<dbReference type="PATRIC" id="fig|1178482.3.peg.825"/>
<dbReference type="AlphaFoldDB" id="W1NAE5"/>
<proteinExistence type="predicted"/>
<dbReference type="Proteomes" id="UP000019113">
    <property type="component" value="Unassembled WGS sequence"/>
</dbReference>
<protein>
    <recommendedName>
        <fullName evidence="2">SHOCT domain-containing protein</fullName>
    </recommendedName>
</protein>
<evidence type="ECO:0000259" key="2">
    <source>
        <dbReference type="Pfam" id="PF09851"/>
    </source>
</evidence>
<evidence type="ECO:0000256" key="1">
    <source>
        <dbReference type="SAM" id="Phobius"/>
    </source>
</evidence>
<gene>
    <name evidence="3" type="ORF">BJB45_08240</name>
</gene>